<accession>A0AAV8XRY6</accession>
<dbReference type="PANTHER" id="PTHR22118:SF14">
    <property type="entry name" value="DYNEIN AXONEMAL ASSEMBLY FACTOR 3"/>
    <property type="match status" value="1"/>
</dbReference>
<evidence type="ECO:0000256" key="3">
    <source>
        <dbReference type="ARBA" id="ARBA00022794"/>
    </source>
</evidence>
<evidence type="ECO:0000313" key="7">
    <source>
        <dbReference type="EMBL" id="KAJ8941813.1"/>
    </source>
</evidence>
<dbReference type="Pfam" id="PF14737">
    <property type="entry name" value="DUF4470"/>
    <property type="match status" value="1"/>
</dbReference>
<comment type="subcellular location">
    <subcellularLocation>
        <location evidence="4">Dynein axonemal particle</location>
    </subcellularLocation>
</comment>
<evidence type="ECO:0000256" key="2">
    <source>
        <dbReference type="ARBA" id="ARBA00022490"/>
    </source>
</evidence>
<evidence type="ECO:0000313" key="8">
    <source>
        <dbReference type="Proteomes" id="UP001162162"/>
    </source>
</evidence>
<name>A0AAV8XRY6_9CUCU</name>
<dbReference type="InterPro" id="IPR027974">
    <property type="entry name" value="DUF4470"/>
</dbReference>
<sequence>MFWGLTPSLDLLEEYESIKGNLPEELNILIIGGSDCRHVLLTEARKYRHAKTKINFYLVDGCVESIARQLLLLNVALQPQEALGLDQKTKIFMELYGNTLVRPSAAKYLFVTASDLVKMVTDYDYLKLNMNFVNIDIKYKERDYLENILKFWCSQDDFNICQCWDNRLRKTLGVRYDSKLGVFDWDLHMRFHAIGGRQVCGHEYKNFRLNGVAFTWLESEVSKPNRSLVCAAFPNGERYAHYGYLGDMVTGPFVSFGLKCEDESFHKSLNGQNSHRATDVTERNLKQVFHEIQNKTEYEHRPTSDMLLGSAMLRQEKLVVDVKAMNVTKKASRKCVELEDTVNFLSLSILDVMKYKDKYRSLFDLVYFGNGYLKYMDRELIKNVSKEGSLIFIEHQIFILSNRDKNLDEFEKEIDDKLEWLKGEKLSFDAHKDCYVKFIVKQK</sequence>
<dbReference type="AlphaFoldDB" id="A0AAV8XRY6"/>
<dbReference type="PANTHER" id="PTHR22118">
    <property type="entry name" value="DYNEIN ASSEMBLY FACTOR 3, AXONEMAL"/>
    <property type="match status" value="1"/>
</dbReference>
<evidence type="ECO:0000256" key="1">
    <source>
        <dbReference type="ARBA" id="ARBA00010449"/>
    </source>
</evidence>
<organism evidence="7 8">
    <name type="scientific">Aromia moschata</name>
    <dbReference type="NCBI Taxonomy" id="1265417"/>
    <lineage>
        <taxon>Eukaryota</taxon>
        <taxon>Metazoa</taxon>
        <taxon>Ecdysozoa</taxon>
        <taxon>Arthropoda</taxon>
        <taxon>Hexapoda</taxon>
        <taxon>Insecta</taxon>
        <taxon>Pterygota</taxon>
        <taxon>Neoptera</taxon>
        <taxon>Endopterygota</taxon>
        <taxon>Coleoptera</taxon>
        <taxon>Polyphaga</taxon>
        <taxon>Cucujiformia</taxon>
        <taxon>Chrysomeloidea</taxon>
        <taxon>Cerambycidae</taxon>
        <taxon>Cerambycinae</taxon>
        <taxon>Callichromatini</taxon>
        <taxon>Aromia</taxon>
    </lineage>
</organism>
<protein>
    <recommendedName>
        <fullName evidence="9">Dynein assembly factor 3, axonemal</fullName>
    </recommendedName>
</protein>
<dbReference type="EMBL" id="JAPWTK010000351">
    <property type="protein sequence ID" value="KAJ8941813.1"/>
    <property type="molecule type" value="Genomic_DNA"/>
</dbReference>
<dbReference type="GO" id="GO:0120293">
    <property type="term" value="C:dynein axonemal particle"/>
    <property type="evidence" value="ECO:0007669"/>
    <property type="project" value="UniProtKB-SubCell"/>
</dbReference>
<comment type="caution">
    <text evidence="7">The sequence shown here is derived from an EMBL/GenBank/DDBJ whole genome shotgun (WGS) entry which is preliminary data.</text>
</comment>
<dbReference type="InterPro" id="IPR028235">
    <property type="entry name" value="DNAAF3_C"/>
</dbReference>
<dbReference type="InterPro" id="IPR039304">
    <property type="entry name" value="DNAAF3"/>
</dbReference>
<reference evidence="7" key="1">
    <citation type="journal article" date="2023" name="Insect Mol. Biol.">
        <title>Genome sequencing provides insights into the evolution of gene families encoding plant cell wall-degrading enzymes in longhorned beetles.</title>
        <authorList>
            <person name="Shin N.R."/>
            <person name="Okamura Y."/>
            <person name="Kirsch R."/>
            <person name="Pauchet Y."/>
        </authorList>
    </citation>
    <scope>NUCLEOTIDE SEQUENCE</scope>
    <source>
        <strain evidence="7">AMC_N1</strain>
    </source>
</reference>
<gene>
    <name evidence="7" type="ORF">NQ318_006790</name>
</gene>
<evidence type="ECO:0000259" key="5">
    <source>
        <dbReference type="Pfam" id="PF14737"/>
    </source>
</evidence>
<feature type="domain" description="Dynein assembly factor 3 C-terminal" evidence="6">
    <location>
        <begin position="137"/>
        <end position="416"/>
    </location>
</feature>
<dbReference type="Pfam" id="PF14740">
    <property type="entry name" value="DUF4471"/>
    <property type="match status" value="1"/>
</dbReference>
<dbReference type="GO" id="GO:0070286">
    <property type="term" value="P:axonemal dynein complex assembly"/>
    <property type="evidence" value="ECO:0007669"/>
    <property type="project" value="InterPro"/>
</dbReference>
<dbReference type="GO" id="GO:0044458">
    <property type="term" value="P:motile cilium assembly"/>
    <property type="evidence" value="ECO:0007669"/>
    <property type="project" value="TreeGrafter"/>
</dbReference>
<dbReference type="Proteomes" id="UP001162162">
    <property type="component" value="Unassembled WGS sequence"/>
</dbReference>
<keyword evidence="8" id="KW-1185">Reference proteome</keyword>
<proteinExistence type="inferred from homology"/>
<comment type="similarity">
    <text evidence="1">Belongs to the DNAAF3 family.</text>
</comment>
<keyword evidence="3" id="KW-0970">Cilium biogenesis/degradation</keyword>
<keyword evidence="2" id="KW-0963">Cytoplasm</keyword>
<evidence type="ECO:0008006" key="9">
    <source>
        <dbReference type="Google" id="ProtNLM"/>
    </source>
</evidence>
<evidence type="ECO:0000256" key="4">
    <source>
        <dbReference type="ARBA" id="ARBA00024190"/>
    </source>
</evidence>
<feature type="domain" description="DUF4470" evidence="5">
    <location>
        <begin position="2"/>
        <end position="101"/>
    </location>
</feature>
<evidence type="ECO:0000259" key="6">
    <source>
        <dbReference type="Pfam" id="PF14740"/>
    </source>
</evidence>